<keyword evidence="2" id="KW-0560">Oxidoreductase</keyword>
<dbReference type="EMBL" id="PGTM01000225">
    <property type="protein sequence ID" value="PJF35007.1"/>
    <property type="molecule type" value="Genomic_DNA"/>
</dbReference>
<dbReference type="GO" id="GO:0010181">
    <property type="term" value="F:FMN binding"/>
    <property type="evidence" value="ECO:0007669"/>
    <property type="project" value="InterPro"/>
</dbReference>
<evidence type="ECO:0000313" key="4">
    <source>
        <dbReference type="EMBL" id="PJF35007.1"/>
    </source>
</evidence>
<comment type="caution">
    <text evidence="4">The sequence shown here is derived from an EMBL/GenBank/DDBJ whole genome shotgun (WGS) entry which is preliminary data.</text>
</comment>
<dbReference type="PANTHER" id="PTHR30466">
    <property type="entry name" value="FLAVIN REDUCTASE"/>
    <property type="match status" value="1"/>
</dbReference>
<evidence type="ECO:0000256" key="1">
    <source>
        <dbReference type="ARBA" id="ARBA00008898"/>
    </source>
</evidence>
<dbReference type="Proteomes" id="UP000229681">
    <property type="component" value="Unassembled WGS sequence"/>
</dbReference>
<dbReference type="GO" id="GO:0042602">
    <property type="term" value="F:riboflavin reductase (NADPH) activity"/>
    <property type="evidence" value="ECO:0007669"/>
    <property type="project" value="TreeGrafter"/>
</dbReference>
<evidence type="ECO:0000259" key="3">
    <source>
        <dbReference type="SMART" id="SM00903"/>
    </source>
</evidence>
<dbReference type="InterPro" id="IPR002563">
    <property type="entry name" value="Flavin_Rdtase-like_dom"/>
</dbReference>
<organism evidence="4 5">
    <name type="scientific">Candidatus Thermofonsia Clade 1 bacterium</name>
    <dbReference type="NCBI Taxonomy" id="2364210"/>
    <lineage>
        <taxon>Bacteria</taxon>
        <taxon>Bacillati</taxon>
        <taxon>Chloroflexota</taxon>
        <taxon>Candidatus Thermofontia</taxon>
        <taxon>Candidatus Thermofonsia Clade 1</taxon>
    </lineage>
</organism>
<reference evidence="4 5" key="1">
    <citation type="submission" date="2017-11" db="EMBL/GenBank/DDBJ databases">
        <title>Evolution of Phototrophy in the Chloroflexi Phylum Driven by Horizontal Gene Transfer.</title>
        <authorList>
            <person name="Ward L.M."/>
            <person name="Hemp J."/>
            <person name="Shih P.M."/>
            <person name="Mcglynn S.E."/>
            <person name="Fischer W."/>
        </authorList>
    </citation>
    <scope>NUCLEOTIDE SEQUENCE [LARGE SCALE GENOMIC DNA]</scope>
    <source>
        <strain evidence="4">JP3_13</strain>
    </source>
</reference>
<dbReference type="SUPFAM" id="SSF50475">
    <property type="entry name" value="FMN-binding split barrel"/>
    <property type="match status" value="1"/>
</dbReference>
<dbReference type="Gene3D" id="2.30.110.10">
    <property type="entry name" value="Electron Transport, Fmn-binding Protein, Chain A"/>
    <property type="match status" value="1"/>
</dbReference>
<sequence length="164" mass="17705">MPIDSQALRATMRQWVTGVTVVTTAFEGIRVGITVSSFTSVSLEPPTVLVCLNKEAFAHDFVKRAGVFGVSLLSSTQAALSQRFAGLDPSVTGDRFEGVLYSTAETGAPLLEGAVGLLDCVVRAAHDANTHTIYIGEVVYAQAFPERVPLIYYNRQYHNLVPQS</sequence>
<dbReference type="AlphaFoldDB" id="A0A2M8PBS4"/>
<proteinExistence type="inferred from homology"/>
<dbReference type="SMART" id="SM00903">
    <property type="entry name" value="Flavin_Reduct"/>
    <property type="match status" value="1"/>
</dbReference>
<comment type="similarity">
    <text evidence="1">Belongs to the non-flavoprotein flavin reductase family.</text>
</comment>
<dbReference type="Pfam" id="PF01613">
    <property type="entry name" value="Flavin_Reduct"/>
    <property type="match status" value="1"/>
</dbReference>
<evidence type="ECO:0000313" key="5">
    <source>
        <dbReference type="Proteomes" id="UP000229681"/>
    </source>
</evidence>
<feature type="domain" description="Flavin reductase like" evidence="3">
    <location>
        <begin position="12"/>
        <end position="159"/>
    </location>
</feature>
<protein>
    <submittedName>
        <fullName evidence="4">Flavin reductase</fullName>
    </submittedName>
</protein>
<accession>A0A2M8PBS4</accession>
<gene>
    <name evidence="4" type="ORF">CUN49_12770</name>
</gene>
<dbReference type="PANTHER" id="PTHR30466:SF11">
    <property type="entry name" value="FLAVIN-DEPENDENT MONOOXYGENASE, REDUCTASE SUBUNIT HSAB"/>
    <property type="match status" value="1"/>
</dbReference>
<name>A0A2M8PBS4_9CHLR</name>
<dbReference type="InterPro" id="IPR012349">
    <property type="entry name" value="Split_barrel_FMN-bd"/>
</dbReference>
<dbReference type="InterPro" id="IPR050268">
    <property type="entry name" value="NADH-dep_flavin_reductase"/>
</dbReference>
<evidence type="ECO:0000256" key="2">
    <source>
        <dbReference type="ARBA" id="ARBA00023002"/>
    </source>
</evidence>